<feature type="domain" description="C2" evidence="26">
    <location>
        <begin position="26"/>
        <end position="153"/>
    </location>
</feature>
<evidence type="ECO:0000256" key="5">
    <source>
        <dbReference type="ARBA" id="ARBA00004565"/>
    </source>
</evidence>
<accession>A0A834F6I3</accession>
<dbReference type="PROSITE" id="PS50004">
    <property type="entry name" value="C2"/>
    <property type="match status" value="1"/>
</dbReference>
<feature type="region of interest" description="Disordered" evidence="25">
    <location>
        <begin position="546"/>
        <end position="576"/>
    </location>
</feature>
<dbReference type="UniPathway" id="UPA00944"/>
<keyword evidence="15" id="KW-0443">Lipid metabolism</keyword>
<evidence type="ECO:0000256" key="9">
    <source>
        <dbReference type="ARBA" id="ARBA00022475"/>
    </source>
</evidence>
<dbReference type="GO" id="GO:0005886">
    <property type="term" value="C:plasma membrane"/>
    <property type="evidence" value="ECO:0007669"/>
    <property type="project" value="UniProtKB-SubCell"/>
</dbReference>
<dbReference type="EC" id="3.1.3.66" evidence="8"/>
<evidence type="ECO:0000256" key="14">
    <source>
        <dbReference type="ARBA" id="ARBA00023018"/>
    </source>
</evidence>
<evidence type="ECO:0000256" key="6">
    <source>
        <dbReference type="ARBA" id="ARBA00004847"/>
    </source>
</evidence>
<comment type="pathway">
    <text evidence="6">Signal transduction; phosphatidylinositol signaling pathway.</text>
</comment>
<evidence type="ECO:0000256" key="24">
    <source>
        <dbReference type="ARBA" id="ARBA00082036"/>
    </source>
</evidence>
<organism evidence="27 28">
    <name type="scientific">Oryzias melastigma</name>
    <name type="common">Marine medaka</name>
    <dbReference type="NCBI Taxonomy" id="30732"/>
    <lineage>
        <taxon>Eukaryota</taxon>
        <taxon>Metazoa</taxon>
        <taxon>Chordata</taxon>
        <taxon>Craniata</taxon>
        <taxon>Vertebrata</taxon>
        <taxon>Euteleostomi</taxon>
        <taxon>Actinopterygii</taxon>
        <taxon>Neopterygii</taxon>
        <taxon>Teleostei</taxon>
        <taxon>Neoteleostei</taxon>
        <taxon>Acanthomorphata</taxon>
        <taxon>Ovalentaria</taxon>
        <taxon>Atherinomorphae</taxon>
        <taxon>Beloniformes</taxon>
        <taxon>Adrianichthyidae</taxon>
        <taxon>Oryziinae</taxon>
        <taxon>Oryzias</taxon>
    </lineage>
</organism>
<evidence type="ECO:0000256" key="10">
    <source>
        <dbReference type="ARBA" id="ARBA00022490"/>
    </source>
</evidence>
<evidence type="ECO:0000256" key="12">
    <source>
        <dbReference type="ARBA" id="ARBA00022753"/>
    </source>
</evidence>
<evidence type="ECO:0000313" key="27">
    <source>
        <dbReference type="EMBL" id="KAF6726620.1"/>
    </source>
</evidence>
<evidence type="ECO:0000256" key="22">
    <source>
        <dbReference type="ARBA" id="ARBA00074640"/>
    </source>
</evidence>
<evidence type="ECO:0000259" key="26">
    <source>
        <dbReference type="PROSITE" id="PS50004"/>
    </source>
</evidence>
<evidence type="ECO:0000256" key="20">
    <source>
        <dbReference type="ARBA" id="ARBA00051892"/>
    </source>
</evidence>
<dbReference type="GO" id="GO:0016316">
    <property type="term" value="F:phosphatidylinositol-3,4-bisphosphate 4-phosphatase activity"/>
    <property type="evidence" value="ECO:0007669"/>
    <property type="project" value="UniProtKB-EC"/>
</dbReference>
<keyword evidence="12" id="KW-0967">Endosome</keyword>
<dbReference type="EMBL" id="WKFB01000322">
    <property type="protein sequence ID" value="KAF6726620.1"/>
    <property type="molecule type" value="Genomic_DNA"/>
</dbReference>
<comment type="caution">
    <text evidence="27">The sequence shown here is derived from an EMBL/GenBank/DDBJ whole genome shotgun (WGS) entry which is preliminary data.</text>
</comment>
<evidence type="ECO:0000256" key="3">
    <source>
        <dbReference type="ARBA" id="ARBA00004236"/>
    </source>
</evidence>
<dbReference type="AlphaFoldDB" id="A0A834F6I3"/>
<dbReference type="Gene3D" id="2.60.40.150">
    <property type="entry name" value="C2 domain"/>
    <property type="match status" value="1"/>
</dbReference>
<evidence type="ECO:0000256" key="25">
    <source>
        <dbReference type="SAM" id="MobiDB-lite"/>
    </source>
</evidence>
<evidence type="ECO:0000256" key="19">
    <source>
        <dbReference type="ARBA" id="ARBA00051770"/>
    </source>
</evidence>
<evidence type="ECO:0000256" key="21">
    <source>
        <dbReference type="ARBA" id="ARBA00065112"/>
    </source>
</evidence>
<keyword evidence="14" id="KW-0770">Synapse</keyword>
<dbReference type="InterPro" id="IPR000008">
    <property type="entry name" value="C2_dom"/>
</dbReference>
<dbReference type="CDD" id="cd04048">
    <property type="entry name" value="C2A_Copine"/>
    <property type="match status" value="1"/>
</dbReference>
<dbReference type="GO" id="GO:0014069">
    <property type="term" value="C:postsynaptic density"/>
    <property type="evidence" value="ECO:0007669"/>
    <property type="project" value="UniProtKB-SubCell"/>
</dbReference>
<evidence type="ECO:0000256" key="18">
    <source>
        <dbReference type="ARBA" id="ARBA00034105"/>
    </source>
</evidence>
<reference evidence="27" key="1">
    <citation type="journal article" name="BMC Genomics">
        <title>Long-read sequencing and de novo genome assembly of marine medaka (Oryzias melastigma).</title>
        <authorList>
            <person name="Liang P."/>
            <person name="Saqib H.S.A."/>
            <person name="Ni X."/>
            <person name="Shen Y."/>
        </authorList>
    </citation>
    <scope>NUCLEOTIDE SEQUENCE</scope>
    <source>
        <strain evidence="27">Bigg-433</strain>
    </source>
</reference>
<evidence type="ECO:0000256" key="13">
    <source>
        <dbReference type="ARBA" id="ARBA00022801"/>
    </source>
</evidence>
<dbReference type="PANTHER" id="PTHR12187:SF4">
    <property type="entry name" value="INOSITOL POLYPHOSPHATE-4-PHOSPHATASE TYPE I A"/>
    <property type="match status" value="1"/>
</dbReference>
<comment type="catalytic activity">
    <reaction evidence="20">
        <text>1D-myo-inositol 1,3,4-trisphosphate + H2O = 1D-myo-inositol 1,3-bisphosphate + phosphate</text>
        <dbReference type="Rhea" id="RHEA:43392"/>
        <dbReference type="ChEBI" id="CHEBI:15377"/>
        <dbReference type="ChEBI" id="CHEBI:43474"/>
        <dbReference type="ChEBI" id="CHEBI:58414"/>
        <dbReference type="ChEBI" id="CHEBI:83242"/>
    </reaction>
    <physiologicalReaction direction="left-to-right" evidence="20">
        <dbReference type="Rhea" id="RHEA:43393"/>
    </physiologicalReaction>
</comment>
<dbReference type="FunFam" id="2.60.40.150:FF:000038">
    <property type="entry name" value="Type I inositol 3,4-bisphosphate 4-phosphatase"/>
    <property type="match status" value="1"/>
</dbReference>
<evidence type="ECO:0000256" key="1">
    <source>
        <dbReference type="ARBA" id="ARBA00004123"/>
    </source>
</evidence>
<dbReference type="InterPro" id="IPR035892">
    <property type="entry name" value="C2_domain_sf"/>
</dbReference>
<evidence type="ECO:0000256" key="23">
    <source>
        <dbReference type="ARBA" id="ARBA00080875"/>
    </source>
</evidence>
<keyword evidence="16" id="KW-0472">Membrane</keyword>
<sequence length="933" mass="104889">MAVRREHGSRTQRPWSVYRASTFELSNEMISLALAGNSQDPDEPVLEFSVACADLTTPALDRKPSSFVAVSCTTPPQAFWTKHAQTEVIEGTSDPVFLSSMAFFQDSNINQQTQVKLTVYDVKDRLQSTMYMLGSALFSVKELLQEKNHKLELELRSAENKRVGSVIIAAWHVDDKSDQRTSVGRFPDSINGRTMLPVDESLTESMGVRIKYASLCKDSLLRSVFGGTMSRMYRFPSTGGKHLRVLEQMAESVLSLNVPRQFVKLLLEEDAARVCELEDLGELSPCWENQRRQIVSQYQTVILAYQEALSDLNGYRGPSFKASNLKADRKLEFVPTNLHVQRMRVQDELGFEHTYDVLTVGAPAAHCRGFKSGGLRRHIQKFEEAKKHALSSSQSIVYIPQDIVRAKEIISHVNTLKTQVSYYAERLSRAAKDRSASGLERTLAILTDKTRQLVTVCDCKLLASAIQALNAARPEYIASKASPSADSEQVVLRNDQDTLLAKWSGSNSRSSLHVDWHEEEWEKVWSNVDKSLECIIQRVDKLLQKDRKPSISRQASTQSDPQGGDSKKDGSPCAEEAYPGEWSEALYPLLTTLSECVAMMSNKAKQSMVFLLMQDSAPTISMDVTLQYRRDVVFCQTLTALICGFIIKLRNCLRDNGFLRQLYTIGLLAQFESLLSTYGEELGMLEDMSVGVMDLRNVTFKVTQATSSSAPDLLPIITGNRDGFNVRIPLPGTMFDALPREIQSGMLLRVQPVHFNVGINEQQTLAEKFGDTSLQEIINTESLSRLNSYYEQFKEVLPEDCLPRSRSQTCLPELLRFLGQNVNARKNKNVDILWQAAEICRRLNGVRFTSCKSAKDRTAMSVTLEQCLILQHEHGMAPQVFTQALDCMRSEGCRRENTVKNVGCRKYAFNSLQLKAFPKHYRPPDGSFGKVET</sequence>
<evidence type="ECO:0000313" key="28">
    <source>
        <dbReference type="Proteomes" id="UP000646548"/>
    </source>
</evidence>
<comment type="subcellular location">
    <subcellularLocation>
        <location evidence="3">Cell membrane</location>
    </subcellularLocation>
    <subcellularLocation>
        <location evidence="4">Cytoplasm</location>
    </subcellularLocation>
    <subcellularLocation>
        <location evidence="2">Early endosome membrane</location>
    </subcellularLocation>
    <subcellularLocation>
        <location evidence="1">Nucleus</location>
    </subcellularLocation>
    <subcellularLocation>
        <location evidence="18">Postsynaptic density</location>
    </subcellularLocation>
    <subcellularLocation>
        <location evidence="5">Recycling endosome membrane</location>
    </subcellularLocation>
</comment>
<evidence type="ECO:0000256" key="17">
    <source>
        <dbReference type="ARBA" id="ARBA00023242"/>
    </source>
</evidence>
<proteinExistence type="inferred from homology"/>
<dbReference type="SUPFAM" id="SSF49562">
    <property type="entry name" value="C2 domain (Calcium/lipid-binding domain, CaLB)"/>
    <property type="match status" value="1"/>
</dbReference>
<evidence type="ECO:0000256" key="16">
    <source>
        <dbReference type="ARBA" id="ARBA00023136"/>
    </source>
</evidence>
<protein>
    <recommendedName>
        <fullName evidence="22">Inositol polyphosphate-4-phosphatase type I A</fullName>
        <ecNumber evidence="8">3.1.3.66</ecNumber>
    </recommendedName>
    <alternativeName>
        <fullName evidence="24">Inositol polyphosphate 4-phosphatase type I</fullName>
    </alternativeName>
    <alternativeName>
        <fullName evidence="23">Type I inositol 3,4-bisphosphate 4-phosphatase</fullName>
    </alternativeName>
</protein>
<keyword evidence="10" id="KW-0963">Cytoplasm</keyword>
<evidence type="ECO:0000256" key="7">
    <source>
        <dbReference type="ARBA" id="ARBA00006306"/>
    </source>
</evidence>
<keyword evidence="11" id="KW-0597">Phosphoprotein</keyword>
<dbReference type="InterPro" id="IPR039034">
    <property type="entry name" value="INPP4"/>
</dbReference>
<dbReference type="GO" id="GO:0031901">
    <property type="term" value="C:early endosome membrane"/>
    <property type="evidence" value="ECO:0007669"/>
    <property type="project" value="UniProtKB-SubCell"/>
</dbReference>
<evidence type="ECO:0000256" key="8">
    <source>
        <dbReference type="ARBA" id="ARBA00013037"/>
    </source>
</evidence>
<dbReference type="GO" id="GO:0055038">
    <property type="term" value="C:recycling endosome membrane"/>
    <property type="evidence" value="ECO:0007669"/>
    <property type="project" value="UniProtKB-SubCell"/>
</dbReference>
<dbReference type="GO" id="GO:0044281">
    <property type="term" value="P:small molecule metabolic process"/>
    <property type="evidence" value="ECO:0007669"/>
    <property type="project" value="UniProtKB-ARBA"/>
</dbReference>
<keyword evidence="17" id="KW-0539">Nucleus</keyword>
<evidence type="ECO:0000256" key="2">
    <source>
        <dbReference type="ARBA" id="ARBA00004146"/>
    </source>
</evidence>
<evidence type="ECO:0000256" key="11">
    <source>
        <dbReference type="ARBA" id="ARBA00022553"/>
    </source>
</evidence>
<dbReference type="Proteomes" id="UP000646548">
    <property type="component" value="Unassembled WGS sequence"/>
</dbReference>
<comment type="catalytic activity">
    <reaction evidence="19">
        <text>1D-myo-inositol 3,4-bisphosphate + H2O = 1D-myo-inositol 3-phosphate + phosphate</text>
        <dbReference type="Rhea" id="RHEA:43388"/>
        <dbReference type="ChEBI" id="CHEBI:15377"/>
        <dbReference type="ChEBI" id="CHEBI:43474"/>
        <dbReference type="ChEBI" id="CHEBI:58401"/>
        <dbReference type="ChEBI" id="CHEBI:83241"/>
    </reaction>
    <physiologicalReaction direction="left-to-right" evidence="19">
        <dbReference type="Rhea" id="RHEA:43389"/>
    </physiologicalReaction>
</comment>
<gene>
    <name evidence="27" type="ORF">FQA47_009784</name>
</gene>
<keyword evidence="13" id="KW-0378">Hydrolase</keyword>
<dbReference type="PANTHER" id="PTHR12187">
    <property type="entry name" value="AGAP000124-PA"/>
    <property type="match status" value="1"/>
</dbReference>
<evidence type="ECO:0000256" key="4">
    <source>
        <dbReference type="ARBA" id="ARBA00004496"/>
    </source>
</evidence>
<comment type="subunit">
    <text evidence="21">Interacts with INPP5F.</text>
</comment>
<dbReference type="Pfam" id="PF00168">
    <property type="entry name" value="C2"/>
    <property type="match status" value="1"/>
</dbReference>
<keyword evidence="9" id="KW-1003">Cell membrane</keyword>
<dbReference type="GO" id="GO:0005634">
    <property type="term" value="C:nucleus"/>
    <property type="evidence" value="ECO:0007669"/>
    <property type="project" value="UniProtKB-SubCell"/>
</dbReference>
<comment type="similarity">
    <text evidence="7">Belongs to the inositol 3,4-bisphosphate 4-phosphatase family.</text>
</comment>
<evidence type="ECO:0000256" key="15">
    <source>
        <dbReference type="ARBA" id="ARBA00023098"/>
    </source>
</evidence>
<name>A0A834F6I3_ORYME</name>
<feature type="compositionally biased region" description="Polar residues" evidence="25">
    <location>
        <begin position="551"/>
        <end position="561"/>
    </location>
</feature>